<protein>
    <submittedName>
        <fullName evidence="2">Uncharacterized protein</fullName>
    </submittedName>
</protein>
<comment type="caution">
    <text evidence="2">The sequence shown here is derived from an EMBL/GenBank/DDBJ whole genome shotgun (WGS) entry which is preliminary data.</text>
</comment>
<feature type="region of interest" description="Disordered" evidence="1">
    <location>
        <begin position="25"/>
        <end position="53"/>
    </location>
</feature>
<proteinExistence type="predicted"/>
<evidence type="ECO:0000313" key="2">
    <source>
        <dbReference type="EMBL" id="THU55500.1"/>
    </source>
</evidence>
<name>A0A4S8J2C7_MUSBA</name>
<evidence type="ECO:0000256" key="1">
    <source>
        <dbReference type="SAM" id="MobiDB-lite"/>
    </source>
</evidence>
<organism evidence="2 3">
    <name type="scientific">Musa balbisiana</name>
    <name type="common">Banana</name>
    <dbReference type="NCBI Taxonomy" id="52838"/>
    <lineage>
        <taxon>Eukaryota</taxon>
        <taxon>Viridiplantae</taxon>
        <taxon>Streptophyta</taxon>
        <taxon>Embryophyta</taxon>
        <taxon>Tracheophyta</taxon>
        <taxon>Spermatophyta</taxon>
        <taxon>Magnoliopsida</taxon>
        <taxon>Liliopsida</taxon>
        <taxon>Zingiberales</taxon>
        <taxon>Musaceae</taxon>
        <taxon>Musa</taxon>
    </lineage>
</organism>
<accession>A0A4S8J2C7</accession>
<reference evidence="2 3" key="1">
    <citation type="journal article" date="2019" name="Nat. Plants">
        <title>Genome sequencing of Musa balbisiana reveals subgenome evolution and function divergence in polyploid bananas.</title>
        <authorList>
            <person name="Yao X."/>
        </authorList>
    </citation>
    <scope>NUCLEOTIDE SEQUENCE [LARGE SCALE GENOMIC DNA]</scope>
    <source>
        <strain evidence="3">cv. DH-PKW</strain>
        <tissue evidence="2">Leaves</tissue>
    </source>
</reference>
<dbReference type="EMBL" id="PYDT01000007">
    <property type="protein sequence ID" value="THU55500.1"/>
    <property type="molecule type" value="Genomic_DNA"/>
</dbReference>
<gene>
    <name evidence="2" type="ORF">C4D60_Mb11t07240</name>
</gene>
<dbReference type="AlphaFoldDB" id="A0A4S8J2C7"/>
<evidence type="ECO:0000313" key="3">
    <source>
        <dbReference type="Proteomes" id="UP000317650"/>
    </source>
</evidence>
<sequence>MTRVFPGSLPRLVWSQTSVLKVHLQSNGGNKERRVGVGGDEEDKERNRVGYYRGGMEEERKTYQLGRQAEAAMSIMHSDLPYSGLTEAIGGAAGFPERVLGRSPRCSGEARQGRSASGLAQVVRFNEALA</sequence>
<keyword evidence="3" id="KW-1185">Reference proteome</keyword>
<dbReference type="Proteomes" id="UP000317650">
    <property type="component" value="Chromosome 11"/>
</dbReference>